<evidence type="ECO:0000313" key="7">
    <source>
        <dbReference type="Proteomes" id="UP000314285"/>
    </source>
</evidence>
<gene>
    <name evidence="6" type="primary">gcvA</name>
    <name evidence="6" type="ORF">FHY67_07265</name>
</gene>
<keyword evidence="4" id="KW-0804">Transcription</keyword>
<dbReference type="InterPro" id="IPR005119">
    <property type="entry name" value="LysR_subst-bd"/>
</dbReference>
<dbReference type="Gene3D" id="1.10.10.10">
    <property type="entry name" value="Winged helix-like DNA-binding domain superfamily/Winged helix DNA-binding domain"/>
    <property type="match status" value="1"/>
</dbReference>
<evidence type="ECO:0000259" key="5">
    <source>
        <dbReference type="PROSITE" id="PS50931"/>
    </source>
</evidence>
<keyword evidence="2" id="KW-0805">Transcription regulation</keyword>
<dbReference type="GO" id="GO:0043565">
    <property type="term" value="F:sequence-specific DNA binding"/>
    <property type="evidence" value="ECO:0007669"/>
    <property type="project" value="TreeGrafter"/>
</dbReference>
<evidence type="ECO:0000256" key="2">
    <source>
        <dbReference type="ARBA" id="ARBA00023015"/>
    </source>
</evidence>
<comment type="caution">
    <text evidence="6">The sequence shown here is derived from an EMBL/GenBank/DDBJ whole genome shotgun (WGS) entry which is preliminary data.</text>
</comment>
<dbReference type="InterPro" id="IPR000847">
    <property type="entry name" value="LysR_HTH_N"/>
</dbReference>
<dbReference type="GO" id="GO:0003700">
    <property type="term" value="F:DNA-binding transcription factor activity"/>
    <property type="evidence" value="ECO:0007669"/>
    <property type="project" value="InterPro"/>
</dbReference>
<proteinExistence type="inferred from homology"/>
<dbReference type="SUPFAM" id="SSF53850">
    <property type="entry name" value="Periplasmic binding protein-like II"/>
    <property type="match status" value="1"/>
</dbReference>
<dbReference type="Proteomes" id="UP000314285">
    <property type="component" value="Unassembled WGS sequence"/>
</dbReference>
<feature type="domain" description="HTH lysR-type" evidence="5">
    <location>
        <begin position="5"/>
        <end position="63"/>
    </location>
</feature>
<keyword evidence="3" id="KW-0238">DNA-binding</keyword>
<accession>A0A8H2PSG7</accession>
<sequence>MKTPVYLNALRAFEASARHQSFSTAAIELNVTPAAVGQLVKSLEDYLGITLFQRSTGGKARLVVTEAALMALPDIRAGFNRLLLGLEKLQAQTSAGVLTVAISPAFASKWLLPRIDTFQQAYPEIDIRLDTNLEPVDFAQHGIDIAVRYGQGNWSGLVAEKLMDEEVFPVCSPGFYQKYRHLLKYVENLLNLPLIHDLTLDVHTGFTTWNTWLKYNQVSNGLAQRGLKINNSAAVLQAAIDGHGVALARSVMVADDLKTGQLIRLYPDMKYSSALAYYIVYRQECQNKPKFVAFKTWLMDEVKL</sequence>
<dbReference type="SUPFAM" id="SSF46785">
    <property type="entry name" value="Winged helix' DNA-binding domain"/>
    <property type="match status" value="1"/>
</dbReference>
<dbReference type="RefSeq" id="WP_005019755.1">
    <property type="nucleotide sequence ID" value="NZ_CABKOV010000017.1"/>
</dbReference>
<dbReference type="PANTHER" id="PTHR30537">
    <property type="entry name" value="HTH-TYPE TRANSCRIPTIONAL REGULATOR"/>
    <property type="match status" value="1"/>
</dbReference>
<dbReference type="NCBIfam" id="NF008352">
    <property type="entry name" value="PRK11139.1"/>
    <property type="match status" value="1"/>
</dbReference>
<name>A0A8H2PSG7_ACIRA</name>
<dbReference type="Pfam" id="PF00126">
    <property type="entry name" value="HTH_1"/>
    <property type="match status" value="1"/>
</dbReference>
<dbReference type="Gene3D" id="3.40.190.10">
    <property type="entry name" value="Periplasmic binding protein-like II"/>
    <property type="match status" value="2"/>
</dbReference>
<evidence type="ECO:0000313" key="6">
    <source>
        <dbReference type="EMBL" id="TNX92546.1"/>
    </source>
</evidence>
<evidence type="ECO:0000256" key="4">
    <source>
        <dbReference type="ARBA" id="ARBA00023163"/>
    </source>
</evidence>
<evidence type="ECO:0000256" key="3">
    <source>
        <dbReference type="ARBA" id="ARBA00023125"/>
    </source>
</evidence>
<dbReference type="Pfam" id="PF03466">
    <property type="entry name" value="LysR_substrate"/>
    <property type="match status" value="1"/>
</dbReference>
<evidence type="ECO:0000256" key="1">
    <source>
        <dbReference type="ARBA" id="ARBA00009437"/>
    </source>
</evidence>
<dbReference type="AlphaFoldDB" id="A0A8H2PSG7"/>
<dbReference type="InterPro" id="IPR036388">
    <property type="entry name" value="WH-like_DNA-bd_sf"/>
</dbReference>
<comment type="similarity">
    <text evidence="1">Belongs to the LysR transcriptional regulatory family.</text>
</comment>
<dbReference type="PROSITE" id="PS50931">
    <property type="entry name" value="HTH_LYSR"/>
    <property type="match status" value="1"/>
</dbReference>
<dbReference type="InterPro" id="IPR058163">
    <property type="entry name" value="LysR-type_TF_proteobact-type"/>
</dbReference>
<dbReference type="CDD" id="cd08432">
    <property type="entry name" value="PBP2_GcdR_TrpI_HvrB_AmpR_like"/>
    <property type="match status" value="1"/>
</dbReference>
<dbReference type="GO" id="GO:0006351">
    <property type="term" value="P:DNA-templated transcription"/>
    <property type="evidence" value="ECO:0007669"/>
    <property type="project" value="TreeGrafter"/>
</dbReference>
<organism evidence="6 7">
    <name type="scientific">Acinetobacter radioresistens</name>
    <dbReference type="NCBI Taxonomy" id="40216"/>
    <lineage>
        <taxon>Bacteria</taxon>
        <taxon>Pseudomonadati</taxon>
        <taxon>Pseudomonadota</taxon>
        <taxon>Gammaproteobacteria</taxon>
        <taxon>Moraxellales</taxon>
        <taxon>Moraxellaceae</taxon>
        <taxon>Acinetobacter</taxon>
    </lineage>
</organism>
<protein>
    <submittedName>
        <fullName evidence="6">Transcriptional regulator GcvA</fullName>
    </submittedName>
</protein>
<dbReference type="PANTHER" id="PTHR30537:SF74">
    <property type="entry name" value="HTH-TYPE TRANSCRIPTIONAL REGULATOR TRPI"/>
    <property type="match status" value="1"/>
</dbReference>
<dbReference type="PRINTS" id="PR00039">
    <property type="entry name" value="HTHLYSR"/>
</dbReference>
<dbReference type="InterPro" id="IPR036390">
    <property type="entry name" value="WH_DNA-bd_sf"/>
</dbReference>
<dbReference type="EMBL" id="VFBM01000004">
    <property type="protein sequence ID" value="TNX92546.1"/>
    <property type="molecule type" value="Genomic_DNA"/>
</dbReference>
<reference evidence="6 7" key="1">
    <citation type="submission" date="2019-06" db="EMBL/GenBank/DDBJ databases">
        <title>Genome of Acinetobacter radioresistens APH1, a phenol degrading strain.</title>
        <authorList>
            <person name="Liu Y."/>
        </authorList>
    </citation>
    <scope>NUCLEOTIDE SEQUENCE [LARGE SCALE GENOMIC DNA]</scope>
    <source>
        <strain evidence="6 7">APH1</strain>
    </source>
</reference>